<dbReference type="Proteomes" id="UP000294545">
    <property type="component" value="Unassembled WGS sequence"/>
</dbReference>
<dbReference type="SUPFAM" id="SSF46689">
    <property type="entry name" value="Homeodomain-like"/>
    <property type="match status" value="1"/>
</dbReference>
<evidence type="ECO:0000256" key="3">
    <source>
        <dbReference type="SAM" id="Phobius"/>
    </source>
</evidence>
<dbReference type="EMBL" id="SMGQ01000011">
    <property type="protein sequence ID" value="TCK98735.1"/>
    <property type="molecule type" value="Genomic_DNA"/>
</dbReference>
<dbReference type="SMART" id="SM00342">
    <property type="entry name" value="HTH_ARAC"/>
    <property type="match status" value="1"/>
</dbReference>
<keyword evidence="3" id="KW-0812">Transmembrane</keyword>
<accession>A0A4R1MZV7</accession>
<dbReference type="Pfam" id="PF12833">
    <property type="entry name" value="HTH_18"/>
    <property type="match status" value="1"/>
</dbReference>
<keyword evidence="6" id="KW-1185">Reference proteome</keyword>
<dbReference type="InterPro" id="IPR018060">
    <property type="entry name" value="HTH_AraC"/>
</dbReference>
<organism evidence="5 6">
    <name type="scientific">Natranaerovirga hydrolytica</name>
    <dbReference type="NCBI Taxonomy" id="680378"/>
    <lineage>
        <taxon>Bacteria</taxon>
        <taxon>Bacillati</taxon>
        <taxon>Bacillota</taxon>
        <taxon>Clostridia</taxon>
        <taxon>Lachnospirales</taxon>
        <taxon>Natranaerovirgaceae</taxon>
        <taxon>Natranaerovirga</taxon>
    </lineage>
</organism>
<dbReference type="RefSeq" id="WP_132281824.1">
    <property type="nucleotide sequence ID" value="NZ_SMGQ01000011.1"/>
</dbReference>
<name>A0A4R1MZV7_9FIRM</name>
<reference evidence="5 6" key="1">
    <citation type="submission" date="2019-03" db="EMBL/GenBank/DDBJ databases">
        <title>Genomic Encyclopedia of Type Strains, Phase IV (KMG-IV): sequencing the most valuable type-strain genomes for metagenomic binning, comparative biology and taxonomic classification.</title>
        <authorList>
            <person name="Goeker M."/>
        </authorList>
    </citation>
    <scope>NUCLEOTIDE SEQUENCE [LARGE SCALE GENOMIC DNA]</scope>
    <source>
        <strain evidence="5 6">DSM 24176</strain>
    </source>
</reference>
<dbReference type="InterPro" id="IPR009057">
    <property type="entry name" value="Homeodomain-like_sf"/>
</dbReference>
<dbReference type="PANTHER" id="PTHR47893:SF1">
    <property type="entry name" value="REGULATORY PROTEIN PCHR"/>
    <property type="match status" value="1"/>
</dbReference>
<proteinExistence type="predicted"/>
<keyword evidence="3" id="KW-1133">Transmembrane helix</keyword>
<keyword evidence="3" id="KW-0472">Membrane</keyword>
<protein>
    <submittedName>
        <fullName evidence="5">AraC-like DNA-binding protein</fullName>
    </submittedName>
</protein>
<dbReference type="PANTHER" id="PTHR47893">
    <property type="entry name" value="REGULATORY PROTEIN PCHR"/>
    <property type="match status" value="1"/>
</dbReference>
<dbReference type="Gene3D" id="1.10.10.60">
    <property type="entry name" value="Homeodomain-like"/>
    <property type="match status" value="1"/>
</dbReference>
<evidence type="ECO:0000259" key="4">
    <source>
        <dbReference type="PROSITE" id="PS01124"/>
    </source>
</evidence>
<dbReference type="InterPro" id="IPR053142">
    <property type="entry name" value="PchR_regulatory_protein"/>
</dbReference>
<dbReference type="OrthoDB" id="9772607at2"/>
<evidence type="ECO:0000256" key="1">
    <source>
        <dbReference type="ARBA" id="ARBA00023015"/>
    </source>
</evidence>
<feature type="domain" description="HTH araC/xylS-type" evidence="4">
    <location>
        <begin position="219"/>
        <end position="295"/>
    </location>
</feature>
<feature type="transmembrane region" description="Helical" evidence="3">
    <location>
        <begin position="309"/>
        <end position="329"/>
    </location>
</feature>
<dbReference type="PROSITE" id="PS01124">
    <property type="entry name" value="HTH_ARAC_FAMILY_2"/>
    <property type="match status" value="1"/>
</dbReference>
<comment type="caution">
    <text evidence="5">The sequence shown here is derived from an EMBL/GenBank/DDBJ whole genome shotgun (WGS) entry which is preliminary data.</text>
</comment>
<evidence type="ECO:0000256" key="2">
    <source>
        <dbReference type="ARBA" id="ARBA00023163"/>
    </source>
</evidence>
<dbReference type="AlphaFoldDB" id="A0A4R1MZV7"/>
<evidence type="ECO:0000313" key="6">
    <source>
        <dbReference type="Proteomes" id="UP000294545"/>
    </source>
</evidence>
<keyword evidence="2" id="KW-0804">Transcription</keyword>
<gene>
    <name evidence="5" type="ORF">EDC19_1170</name>
</gene>
<dbReference type="GO" id="GO:0003700">
    <property type="term" value="F:DNA-binding transcription factor activity"/>
    <property type="evidence" value="ECO:0007669"/>
    <property type="project" value="InterPro"/>
</dbReference>
<keyword evidence="5" id="KW-0238">DNA-binding</keyword>
<keyword evidence="1" id="KW-0805">Transcription regulation</keyword>
<sequence length="341" mass="39930">MIGLVDEKVLRDNNISVLKSEKDCTVYKMQDVSGEGTMTWYKVFPGIYLSYNDFHMETCCSAFKRETDILTIDHCRQGRIEWELSKNRYMYLQEGDLFINSKDYQAVGFGFPIKHYHGITVIIYINEALHFEKSILEEFSIDLKSLHKAFTSGEGLLFMRSMASIEHIFSELYTVSPEIRNHYLKIKVLELLLFLSAFEISMQGSERPYLPKNQVQKAKAIMKYMTDHIDEHFTLEELSLRFKVSLATMKSCFKGVYGTSIYSYMRMHRMHIAAKMLKENDERITTIASKVGYSNILNPQNLGFWKPTFFVGSFFFYLYLFKLLLLCTLNKGLTFKWQLFS</sequence>
<evidence type="ECO:0000313" key="5">
    <source>
        <dbReference type="EMBL" id="TCK98735.1"/>
    </source>
</evidence>
<dbReference type="GO" id="GO:0043565">
    <property type="term" value="F:sequence-specific DNA binding"/>
    <property type="evidence" value="ECO:0007669"/>
    <property type="project" value="InterPro"/>
</dbReference>